<feature type="transmembrane region" description="Helical" evidence="2">
    <location>
        <begin position="62"/>
        <end position="78"/>
    </location>
</feature>
<comment type="caution">
    <text evidence="3">The sequence shown here is derived from an EMBL/GenBank/DDBJ whole genome shotgun (WGS) entry which is preliminary data.</text>
</comment>
<feature type="transmembrane region" description="Helical" evidence="2">
    <location>
        <begin position="283"/>
        <end position="306"/>
    </location>
</feature>
<evidence type="ECO:0000256" key="1">
    <source>
        <dbReference type="SAM" id="MobiDB-lite"/>
    </source>
</evidence>
<feature type="transmembrane region" description="Helical" evidence="2">
    <location>
        <begin position="243"/>
        <end position="262"/>
    </location>
</feature>
<feature type="transmembrane region" description="Helical" evidence="2">
    <location>
        <begin position="356"/>
        <end position="375"/>
    </location>
</feature>
<dbReference type="AlphaFoldDB" id="A0A7W6KN21"/>
<keyword evidence="4" id="KW-1185">Reference proteome</keyword>
<dbReference type="Proteomes" id="UP000530571">
    <property type="component" value="Unassembled WGS sequence"/>
</dbReference>
<dbReference type="RefSeq" id="WP_183487248.1">
    <property type="nucleotide sequence ID" value="NZ_JACIDZ010000009.1"/>
</dbReference>
<reference evidence="3 4" key="1">
    <citation type="submission" date="2020-08" db="EMBL/GenBank/DDBJ databases">
        <title>Genomic Encyclopedia of Type Strains, Phase IV (KMG-IV): sequencing the most valuable type-strain genomes for metagenomic binning, comparative biology and taxonomic classification.</title>
        <authorList>
            <person name="Goeker M."/>
        </authorList>
    </citation>
    <scope>NUCLEOTIDE SEQUENCE [LARGE SCALE GENOMIC DNA]</scope>
    <source>
        <strain evidence="3 4">DSM 28101</strain>
    </source>
</reference>
<sequence>MPSRIVFHGVPQSILQDGWWLSEAAQLPAANPPPAKNGSGQADNASPATEGPHHRRQQSGRGVLLLAIVALAQFLVIGVRAGSIPLLLMAAAIYACACLYRKPARKPFAPALLLAASALPLIEYDQFLSRLFLFFGLLSSIAWLRLGHPATSESIARATLSLLKRLPFSAIANLTKAVFTWNRALDIRGAGGPDDRAISVFFRKWALSAAGLLAFGLLLFAANPLLFNFANRLWHLEIDKTALIVRTLWGLVVACLVWPALATACEAKTGRRHLKIPGYNEEAVVRALFVLNALVAIQTIIDFAILSGGASLPYGMTYSAYAHQGAYPLLAIAVLASGFILIARPFLQTSRLVRPLLTLWVVQNILIACAALLRLDLYVHARGLTHLRLAAGIWMLLVIAGFLLALWQIFKGRSNHWLIKRSTILAAATLYACCFVNFSAIIVTANLAIAEGPEVTVLDGRYLGSLPYTALPGYAGALQAHPGMDERQLINHHLLCMHRAGNDEADHCPQPLDWRSFNLREWRTDRYVEARDEREKRENPAG</sequence>
<feature type="transmembrane region" description="Helical" evidence="2">
    <location>
        <begin position="326"/>
        <end position="344"/>
    </location>
</feature>
<protein>
    <recommendedName>
        <fullName evidence="5">DUF4173 domain-containing protein</fullName>
    </recommendedName>
</protein>
<gene>
    <name evidence="3" type="ORF">GGR30_002790</name>
</gene>
<proteinExistence type="predicted"/>
<keyword evidence="2" id="KW-1133">Transmembrane helix</keyword>
<feature type="compositionally biased region" description="Polar residues" evidence="1">
    <location>
        <begin position="38"/>
        <end position="47"/>
    </location>
</feature>
<dbReference type="Pfam" id="PF13687">
    <property type="entry name" value="DUF4153"/>
    <property type="match status" value="1"/>
</dbReference>
<evidence type="ECO:0000313" key="3">
    <source>
        <dbReference type="EMBL" id="MBB4122855.1"/>
    </source>
</evidence>
<dbReference type="InterPro" id="IPR025291">
    <property type="entry name" value="DUF4153"/>
</dbReference>
<keyword evidence="2" id="KW-0812">Transmembrane</keyword>
<feature type="region of interest" description="Disordered" evidence="1">
    <location>
        <begin position="30"/>
        <end position="56"/>
    </location>
</feature>
<feature type="transmembrane region" description="Helical" evidence="2">
    <location>
        <begin position="205"/>
        <end position="223"/>
    </location>
</feature>
<accession>A0A7W6KN21</accession>
<evidence type="ECO:0008006" key="5">
    <source>
        <dbReference type="Google" id="ProtNLM"/>
    </source>
</evidence>
<feature type="transmembrane region" description="Helical" evidence="2">
    <location>
        <begin position="128"/>
        <end position="147"/>
    </location>
</feature>
<keyword evidence="2" id="KW-0472">Membrane</keyword>
<feature type="transmembrane region" description="Helical" evidence="2">
    <location>
        <begin position="387"/>
        <end position="410"/>
    </location>
</feature>
<dbReference type="EMBL" id="JACIDZ010000009">
    <property type="protein sequence ID" value="MBB4122855.1"/>
    <property type="molecule type" value="Genomic_DNA"/>
</dbReference>
<organism evidence="3 4">
    <name type="scientific">Martelella radicis</name>
    <dbReference type="NCBI Taxonomy" id="1397476"/>
    <lineage>
        <taxon>Bacteria</taxon>
        <taxon>Pseudomonadati</taxon>
        <taxon>Pseudomonadota</taxon>
        <taxon>Alphaproteobacteria</taxon>
        <taxon>Hyphomicrobiales</taxon>
        <taxon>Aurantimonadaceae</taxon>
        <taxon>Martelella</taxon>
    </lineage>
</organism>
<name>A0A7W6KN21_9HYPH</name>
<evidence type="ECO:0000256" key="2">
    <source>
        <dbReference type="SAM" id="Phobius"/>
    </source>
</evidence>
<evidence type="ECO:0000313" key="4">
    <source>
        <dbReference type="Proteomes" id="UP000530571"/>
    </source>
</evidence>
<feature type="transmembrane region" description="Helical" evidence="2">
    <location>
        <begin position="422"/>
        <end position="449"/>
    </location>
</feature>